<feature type="domain" description="SLH" evidence="3">
    <location>
        <begin position="26"/>
        <end position="88"/>
    </location>
</feature>
<dbReference type="InterPro" id="IPR001119">
    <property type="entry name" value="SLH_dom"/>
</dbReference>
<dbReference type="PANTHER" id="PTHR43308:SF5">
    <property type="entry name" value="S-LAYER PROTEIN _ PEPTIDOGLYCAN ENDO-BETA-N-ACETYLGLUCOSAMINIDASE"/>
    <property type="match status" value="1"/>
</dbReference>
<feature type="signal peptide" evidence="2">
    <location>
        <begin position="1"/>
        <end position="23"/>
    </location>
</feature>
<dbReference type="InterPro" id="IPR051465">
    <property type="entry name" value="Cell_Envelope_Struct_Comp"/>
</dbReference>
<evidence type="ECO:0000256" key="1">
    <source>
        <dbReference type="ARBA" id="ARBA00022737"/>
    </source>
</evidence>
<proteinExistence type="predicted"/>
<dbReference type="AlphaFoldDB" id="A0AAU0UKA2"/>
<sequence>MKKTISFLLLAAFLFSINGLAFAETKLKSGYSDVDDHWALSNIYNVTERGLMNGYPDNSFRPDKNVSRIEMAITLDRTFDFNFSAVKV</sequence>
<gene>
    <name evidence="4" type="ORF">MFMK1_000362</name>
</gene>
<name>A0AAU0UKA2_9FIRM</name>
<keyword evidence="1" id="KW-0677">Repeat</keyword>
<feature type="chain" id="PRO_5043995389" evidence="2">
    <location>
        <begin position="24"/>
        <end position="88"/>
    </location>
</feature>
<evidence type="ECO:0000313" key="4">
    <source>
        <dbReference type="EMBL" id="WRO20579.1"/>
    </source>
</evidence>
<dbReference type="Pfam" id="PF00395">
    <property type="entry name" value="SLH"/>
    <property type="match status" value="1"/>
</dbReference>
<evidence type="ECO:0000259" key="3">
    <source>
        <dbReference type="PROSITE" id="PS51272"/>
    </source>
</evidence>
<dbReference type="Proteomes" id="UP001329915">
    <property type="component" value="Chromosome"/>
</dbReference>
<keyword evidence="2" id="KW-0732">Signal</keyword>
<dbReference type="KEGG" id="dbc:MFMK1_000362"/>
<organism evidence="4 5">
    <name type="scientific">Metallumcola ferriviriculae</name>
    <dbReference type="NCBI Taxonomy" id="3039180"/>
    <lineage>
        <taxon>Bacteria</taxon>
        <taxon>Bacillati</taxon>
        <taxon>Bacillota</taxon>
        <taxon>Clostridia</taxon>
        <taxon>Neomoorellales</taxon>
        <taxon>Desulfitibacteraceae</taxon>
        <taxon>Metallumcola</taxon>
    </lineage>
</organism>
<protein>
    <submittedName>
        <fullName evidence="4">S-layer homology domain-containing protein</fullName>
    </submittedName>
</protein>
<evidence type="ECO:0000256" key="2">
    <source>
        <dbReference type="SAM" id="SignalP"/>
    </source>
</evidence>
<dbReference type="PROSITE" id="PS51272">
    <property type="entry name" value="SLH"/>
    <property type="match status" value="1"/>
</dbReference>
<dbReference type="RefSeq" id="WP_366923470.1">
    <property type="nucleotide sequence ID" value="NZ_CP121694.1"/>
</dbReference>
<accession>A0AAU0UKA2</accession>
<dbReference type="PANTHER" id="PTHR43308">
    <property type="entry name" value="OUTER MEMBRANE PROTEIN ALPHA-RELATED"/>
    <property type="match status" value="1"/>
</dbReference>
<dbReference type="EMBL" id="CP121694">
    <property type="protein sequence ID" value="WRO20579.1"/>
    <property type="molecule type" value="Genomic_DNA"/>
</dbReference>
<keyword evidence="5" id="KW-1185">Reference proteome</keyword>
<evidence type="ECO:0000313" key="5">
    <source>
        <dbReference type="Proteomes" id="UP001329915"/>
    </source>
</evidence>
<reference evidence="4 5" key="1">
    <citation type="submission" date="2023-04" db="EMBL/GenBank/DDBJ databases">
        <authorList>
            <person name="Hsu D."/>
        </authorList>
    </citation>
    <scope>NUCLEOTIDE SEQUENCE [LARGE SCALE GENOMIC DNA]</scope>
    <source>
        <strain evidence="4 5">MK1</strain>
    </source>
</reference>